<dbReference type="STRING" id="1423735.FC15_GL000589"/>
<proteinExistence type="inferred from homology"/>
<dbReference type="InterPro" id="IPR005548">
    <property type="entry name" value="Cell_div_FtsQ/DivIB_C"/>
</dbReference>
<dbReference type="Gene3D" id="3.40.50.10960">
    <property type="match status" value="1"/>
</dbReference>
<evidence type="ECO:0000256" key="6">
    <source>
        <dbReference type="ARBA" id="ARBA00023136"/>
    </source>
</evidence>
<evidence type="ECO:0000259" key="9">
    <source>
        <dbReference type="PROSITE" id="PS51779"/>
    </source>
</evidence>
<keyword evidence="2 8" id="KW-1003">Cell membrane</keyword>
<keyword evidence="4 8" id="KW-0812">Transmembrane</keyword>
<evidence type="ECO:0000256" key="3">
    <source>
        <dbReference type="ARBA" id="ARBA00022618"/>
    </source>
</evidence>
<evidence type="ECO:0000313" key="10">
    <source>
        <dbReference type="EMBL" id="KRM08520.1"/>
    </source>
</evidence>
<organism evidence="10 11">
    <name type="scientific">Lapidilactobacillus concavus DSM 17758</name>
    <dbReference type="NCBI Taxonomy" id="1423735"/>
    <lineage>
        <taxon>Bacteria</taxon>
        <taxon>Bacillati</taxon>
        <taxon>Bacillota</taxon>
        <taxon>Bacilli</taxon>
        <taxon>Lactobacillales</taxon>
        <taxon>Lactobacillaceae</taxon>
        <taxon>Lapidilactobacillus</taxon>
    </lineage>
</organism>
<name>A0A0R1VRX7_9LACO</name>
<dbReference type="EMBL" id="AZFX01000087">
    <property type="protein sequence ID" value="KRM08520.1"/>
    <property type="molecule type" value="Genomic_DNA"/>
</dbReference>
<dbReference type="HAMAP" id="MF_00912">
    <property type="entry name" value="DivIB"/>
    <property type="match status" value="1"/>
</dbReference>
<dbReference type="RefSeq" id="WP_235803368.1">
    <property type="nucleotide sequence ID" value="NZ_AZFX01000087.1"/>
</dbReference>
<comment type="function">
    <text evidence="8">Cell division protein that may be involved in stabilizing or promoting the assembly of the division complex.</text>
</comment>
<reference evidence="10 11" key="1">
    <citation type="journal article" date="2015" name="Genome Announc.">
        <title>Expanding the biotechnology potential of lactobacilli through comparative genomics of 213 strains and associated genera.</title>
        <authorList>
            <person name="Sun Z."/>
            <person name="Harris H.M."/>
            <person name="McCann A."/>
            <person name="Guo C."/>
            <person name="Argimon S."/>
            <person name="Zhang W."/>
            <person name="Yang X."/>
            <person name="Jeffery I.B."/>
            <person name="Cooney J.C."/>
            <person name="Kagawa T.F."/>
            <person name="Liu W."/>
            <person name="Song Y."/>
            <person name="Salvetti E."/>
            <person name="Wrobel A."/>
            <person name="Rasinkangas P."/>
            <person name="Parkhill J."/>
            <person name="Rea M.C."/>
            <person name="O'Sullivan O."/>
            <person name="Ritari J."/>
            <person name="Douillard F.P."/>
            <person name="Paul Ross R."/>
            <person name="Yang R."/>
            <person name="Briner A.E."/>
            <person name="Felis G.E."/>
            <person name="de Vos W.M."/>
            <person name="Barrangou R."/>
            <person name="Klaenhammer T.R."/>
            <person name="Caufield P.W."/>
            <person name="Cui Y."/>
            <person name="Zhang H."/>
            <person name="O'Toole P.W."/>
        </authorList>
    </citation>
    <scope>NUCLEOTIDE SEQUENCE [LARGE SCALE GENOMIC DNA]</scope>
    <source>
        <strain evidence="10 11">DSM 17758</strain>
    </source>
</reference>
<evidence type="ECO:0000256" key="4">
    <source>
        <dbReference type="ARBA" id="ARBA00022692"/>
    </source>
</evidence>
<comment type="subcellular location">
    <subcellularLocation>
        <location evidence="8">Cell membrane</location>
        <topology evidence="8">Single-pass type II membrane protein</topology>
    </subcellularLocation>
    <subcellularLocation>
        <location evidence="1">Membrane</location>
    </subcellularLocation>
    <text evidence="8">Localizes to the division septum.</text>
</comment>
<dbReference type="InterPro" id="IPR026580">
    <property type="entry name" value="DivIB"/>
</dbReference>
<dbReference type="GO" id="GO:0005886">
    <property type="term" value="C:plasma membrane"/>
    <property type="evidence" value="ECO:0007669"/>
    <property type="project" value="UniProtKB-SubCell"/>
</dbReference>
<dbReference type="Pfam" id="PF03799">
    <property type="entry name" value="FtsQ_DivIB_C"/>
    <property type="match status" value="1"/>
</dbReference>
<comment type="caution">
    <text evidence="10">The sequence shown here is derived from an EMBL/GenBank/DDBJ whole genome shotgun (WGS) entry which is preliminary data.</text>
</comment>
<evidence type="ECO:0000256" key="1">
    <source>
        <dbReference type="ARBA" id="ARBA00004370"/>
    </source>
</evidence>
<dbReference type="PROSITE" id="PS51779">
    <property type="entry name" value="POTRA"/>
    <property type="match status" value="1"/>
</dbReference>
<evidence type="ECO:0000256" key="8">
    <source>
        <dbReference type="HAMAP-Rule" id="MF_00912"/>
    </source>
</evidence>
<dbReference type="PATRIC" id="fig|1423735.3.peg.617"/>
<feature type="transmembrane region" description="Helical" evidence="8">
    <location>
        <begin position="55"/>
        <end position="78"/>
    </location>
</feature>
<keyword evidence="7 8" id="KW-0131">Cell cycle</keyword>
<sequence length="282" mass="31956">MKNDHPDKIAKLDPNASIRNWEKFRDKSQQKQAKQLSKPVSAELPTYKRQQRWQLTWHLSLVILVFGTLFGLLCYHISPLARVGDVSVTGEKLTAAQDVIDASQLSSTDYVTRVWLTKDRITGRIKKKLPALKTISLNFSQWQDVTIKVQEYQTVGFVVNQSKYQRVLSNGVVDDGVLKKPIGNFPIYSGFKQGTALNRIIKLYAKMPVQIQNAISEVKSDPSKTNPYRIHLFMNDGNEVVADSRTVIDRLKYYGGIVAQTTKKGVVDLEVGAYFVPFNHKN</sequence>
<keyword evidence="5 8" id="KW-1133">Transmembrane helix</keyword>
<dbReference type="InterPro" id="IPR034746">
    <property type="entry name" value="POTRA"/>
</dbReference>
<feature type="domain" description="POTRA" evidence="9">
    <location>
        <begin position="81"/>
        <end position="152"/>
    </location>
</feature>
<dbReference type="PANTHER" id="PTHR37820">
    <property type="entry name" value="CELL DIVISION PROTEIN DIVIB"/>
    <property type="match status" value="1"/>
</dbReference>
<evidence type="ECO:0000256" key="5">
    <source>
        <dbReference type="ARBA" id="ARBA00022989"/>
    </source>
</evidence>
<dbReference type="PANTHER" id="PTHR37820:SF1">
    <property type="entry name" value="CELL DIVISION PROTEIN FTSQ"/>
    <property type="match status" value="1"/>
</dbReference>
<keyword evidence="3 8" id="KW-0132">Cell division</keyword>
<dbReference type="Proteomes" id="UP000051315">
    <property type="component" value="Unassembled WGS sequence"/>
</dbReference>
<evidence type="ECO:0000256" key="7">
    <source>
        <dbReference type="ARBA" id="ARBA00023306"/>
    </source>
</evidence>
<dbReference type="InterPro" id="IPR013685">
    <property type="entry name" value="POTRA_FtsQ_type"/>
</dbReference>
<dbReference type="AlphaFoldDB" id="A0A0R1VRX7"/>
<dbReference type="InterPro" id="IPR050487">
    <property type="entry name" value="FtsQ_DivIB"/>
</dbReference>
<dbReference type="GO" id="GO:0043093">
    <property type="term" value="P:FtsZ-dependent cytokinesis"/>
    <property type="evidence" value="ECO:0007669"/>
    <property type="project" value="UniProtKB-UniRule"/>
</dbReference>
<accession>A0A0R1VRX7</accession>
<dbReference type="GO" id="GO:0032153">
    <property type="term" value="C:cell division site"/>
    <property type="evidence" value="ECO:0007669"/>
    <property type="project" value="UniProtKB-UniRule"/>
</dbReference>
<keyword evidence="6 8" id="KW-0472">Membrane</keyword>
<gene>
    <name evidence="8" type="primary">divIB</name>
    <name evidence="10" type="ORF">FC15_GL000589</name>
</gene>
<evidence type="ECO:0000256" key="2">
    <source>
        <dbReference type="ARBA" id="ARBA00022475"/>
    </source>
</evidence>
<protein>
    <recommendedName>
        <fullName evidence="8">Cell division protein DivIB</fullName>
    </recommendedName>
</protein>
<comment type="similarity">
    <text evidence="8">Belongs to the FtsQ/DivIB family. DivIB subfamily.</text>
</comment>
<dbReference type="Pfam" id="PF08478">
    <property type="entry name" value="POTRA_1"/>
    <property type="match status" value="1"/>
</dbReference>
<keyword evidence="11" id="KW-1185">Reference proteome</keyword>
<evidence type="ECO:0000313" key="11">
    <source>
        <dbReference type="Proteomes" id="UP000051315"/>
    </source>
</evidence>